<sequence length="289" mass="33060">MQQNLFIPRTILALLLVLTACKKGPDNWGPDCGPCAPVPGCQPQQKLIYLYYDGAYHPQSFPKIKKTFAANGTVNYLEISLPPFAPTGGEEHSLEVKYTGNRVYLFNSATHDTVLTARLDACGRATWSDHLARDGNRSETKYFYNAQGRLSRTTYEPIYGFANLRYVYDKYGNLIKYYYEEDPANNMEFTYDYSRPIKGASYDFDSNLPMQGMILLAALGHIDFPAHHLLRSIRDNGEYPYDHREYSNQVINSDGYVTSYDYTYYYPDNHARNVTTWRCGKSGGGYPKY</sequence>
<evidence type="ECO:0000313" key="2">
    <source>
        <dbReference type="Proteomes" id="UP001549749"/>
    </source>
</evidence>
<comment type="caution">
    <text evidence="1">The sequence shown here is derived from an EMBL/GenBank/DDBJ whole genome shotgun (WGS) entry which is preliminary data.</text>
</comment>
<keyword evidence="2" id="KW-1185">Reference proteome</keyword>
<dbReference type="RefSeq" id="WP_354662395.1">
    <property type="nucleotide sequence ID" value="NZ_JBEXAC010000002.1"/>
</dbReference>
<evidence type="ECO:0008006" key="3">
    <source>
        <dbReference type="Google" id="ProtNLM"/>
    </source>
</evidence>
<gene>
    <name evidence="1" type="ORF">ABR189_20760</name>
</gene>
<reference evidence="1 2" key="1">
    <citation type="submission" date="2024-06" db="EMBL/GenBank/DDBJ databases">
        <title>Chitinophaga defluvii sp. nov., isolated from municipal sewage.</title>
        <authorList>
            <person name="Zhang L."/>
        </authorList>
    </citation>
    <scope>NUCLEOTIDE SEQUENCE [LARGE SCALE GENOMIC DNA]</scope>
    <source>
        <strain evidence="1 2">H8</strain>
    </source>
</reference>
<proteinExistence type="predicted"/>
<dbReference type="EMBL" id="JBEXAC010000002">
    <property type="protein sequence ID" value="MET6999834.1"/>
    <property type="molecule type" value="Genomic_DNA"/>
</dbReference>
<dbReference type="Proteomes" id="UP001549749">
    <property type="component" value="Unassembled WGS sequence"/>
</dbReference>
<accession>A0ABV2T9Y1</accession>
<evidence type="ECO:0000313" key="1">
    <source>
        <dbReference type="EMBL" id="MET6999834.1"/>
    </source>
</evidence>
<protein>
    <recommendedName>
        <fullName evidence="3">YD repeat-containing protein</fullName>
    </recommendedName>
</protein>
<name>A0ABV2T9Y1_9BACT</name>
<organism evidence="1 2">
    <name type="scientific">Chitinophaga defluvii</name>
    <dbReference type="NCBI Taxonomy" id="3163343"/>
    <lineage>
        <taxon>Bacteria</taxon>
        <taxon>Pseudomonadati</taxon>
        <taxon>Bacteroidota</taxon>
        <taxon>Chitinophagia</taxon>
        <taxon>Chitinophagales</taxon>
        <taxon>Chitinophagaceae</taxon>
        <taxon>Chitinophaga</taxon>
    </lineage>
</organism>